<dbReference type="Proteomes" id="UP001597018">
    <property type="component" value="Unassembled WGS sequence"/>
</dbReference>
<accession>A0ABW3FZB3</accession>
<proteinExistence type="predicted"/>
<name>A0ABW3FZB3_9PSEU</name>
<organism evidence="1 2">
    <name type="scientific">Saccharopolyspora rosea</name>
    <dbReference type="NCBI Taxonomy" id="524884"/>
    <lineage>
        <taxon>Bacteria</taxon>
        <taxon>Bacillati</taxon>
        <taxon>Actinomycetota</taxon>
        <taxon>Actinomycetes</taxon>
        <taxon>Pseudonocardiales</taxon>
        <taxon>Pseudonocardiaceae</taxon>
        <taxon>Saccharopolyspora</taxon>
    </lineage>
</organism>
<sequence>MSQPIALPGPFGFWAAGRHVDYVVYQSETTKAHQDHIIVHELGHMMAGHTPDMPFDAPDEPDVDYADIFPDLDPDVVRRVLRRTVYDDQKEHEAEIAATTVLDWASAANRLAARPSGATDTDRIQTSLADRLGWL</sequence>
<gene>
    <name evidence="1" type="ORF">ACFQ16_26080</name>
</gene>
<dbReference type="RefSeq" id="WP_263247241.1">
    <property type="nucleotide sequence ID" value="NZ_BAABLT010000032.1"/>
</dbReference>
<protein>
    <recommendedName>
        <fullName evidence="3">IrrE N-terminal-like domain-containing protein</fullName>
    </recommendedName>
</protein>
<evidence type="ECO:0000313" key="1">
    <source>
        <dbReference type="EMBL" id="MFD0923227.1"/>
    </source>
</evidence>
<reference evidence="2" key="1">
    <citation type="journal article" date="2019" name="Int. J. Syst. Evol. Microbiol.">
        <title>The Global Catalogue of Microorganisms (GCM) 10K type strain sequencing project: providing services to taxonomists for standard genome sequencing and annotation.</title>
        <authorList>
            <consortium name="The Broad Institute Genomics Platform"/>
            <consortium name="The Broad Institute Genome Sequencing Center for Infectious Disease"/>
            <person name="Wu L."/>
            <person name="Ma J."/>
        </authorList>
    </citation>
    <scope>NUCLEOTIDE SEQUENCE [LARGE SCALE GENOMIC DNA]</scope>
    <source>
        <strain evidence="2">CCUG 56401</strain>
    </source>
</reference>
<evidence type="ECO:0000313" key="2">
    <source>
        <dbReference type="Proteomes" id="UP001597018"/>
    </source>
</evidence>
<dbReference type="EMBL" id="JBHTIW010000030">
    <property type="protein sequence ID" value="MFD0923227.1"/>
    <property type="molecule type" value="Genomic_DNA"/>
</dbReference>
<comment type="caution">
    <text evidence="1">The sequence shown here is derived from an EMBL/GenBank/DDBJ whole genome shotgun (WGS) entry which is preliminary data.</text>
</comment>
<keyword evidence="2" id="KW-1185">Reference proteome</keyword>
<evidence type="ECO:0008006" key="3">
    <source>
        <dbReference type="Google" id="ProtNLM"/>
    </source>
</evidence>